<dbReference type="Proteomes" id="UP000469558">
    <property type="component" value="Unassembled WGS sequence"/>
</dbReference>
<dbReference type="GO" id="GO:0030692">
    <property type="term" value="C:Noc4p-Nop14p complex"/>
    <property type="evidence" value="ECO:0007669"/>
    <property type="project" value="TreeGrafter"/>
</dbReference>
<accession>A0A8T9CS79</accession>
<keyword evidence="4" id="KW-0472">Membrane</keyword>
<dbReference type="InterPro" id="IPR016024">
    <property type="entry name" value="ARM-type_fold"/>
</dbReference>
<dbReference type="GO" id="GO:0032040">
    <property type="term" value="C:small-subunit processome"/>
    <property type="evidence" value="ECO:0007669"/>
    <property type="project" value="TreeGrafter"/>
</dbReference>
<dbReference type="GO" id="GO:0031965">
    <property type="term" value="C:nuclear membrane"/>
    <property type="evidence" value="ECO:0007669"/>
    <property type="project" value="UniProtKB-SubCell"/>
</dbReference>
<dbReference type="Pfam" id="PF03914">
    <property type="entry name" value="CBF"/>
    <property type="match status" value="1"/>
</dbReference>
<feature type="domain" description="CCAAT-binding factor" evidence="6">
    <location>
        <begin position="316"/>
        <end position="473"/>
    </location>
</feature>
<comment type="similarity">
    <text evidence="2">Belongs to the CBF/MAK21 family.</text>
</comment>
<evidence type="ECO:0000259" key="6">
    <source>
        <dbReference type="Pfam" id="PF03914"/>
    </source>
</evidence>
<dbReference type="InterPro" id="IPR005612">
    <property type="entry name" value="CCAAT-binding_factor"/>
</dbReference>
<dbReference type="GO" id="GO:0042254">
    <property type="term" value="P:ribosome biogenesis"/>
    <property type="evidence" value="ECO:0007669"/>
    <property type="project" value="InterPro"/>
</dbReference>
<gene>
    <name evidence="7" type="ORF">LSUE1_G000143</name>
</gene>
<dbReference type="InterPro" id="IPR027193">
    <property type="entry name" value="Noc4"/>
</dbReference>
<organism evidence="7 8">
    <name type="scientific">Lachnellula suecica</name>
    <dbReference type="NCBI Taxonomy" id="602035"/>
    <lineage>
        <taxon>Eukaryota</taxon>
        <taxon>Fungi</taxon>
        <taxon>Dikarya</taxon>
        <taxon>Ascomycota</taxon>
        <taxon>Pezizomycotina</taxon>
        <taxon>Leotiomycetes</taxon>
        <taxon>Helotiales</taxon>
        <taxon>Lachnaceae</taxon>
        <taxon>Lachnellula</taxon>
    </lineage>
</organism>
<dbReference type="SUPFAM" id="SSF48371">
    <property type="entry name" value="ARM repeat"/>
    <property type="match status" value="1"/>
</dbReference>
<protein>
    <recommendedName>
        <fullName evidence="6">CCAAT-binding factor domain-containing protein</fullName>
    </recommendedName>
</protein>
<comment type="caution">
    <text evidence="7">The sequence shown here is derived from an EMBL/GenBank/DDBJ whole genome shotgun (WGS) entry which is preliminary data.</text>
</comment>
<keyword evidence="4" id="KW-1133">Transmembrane helix</keyword>
<feature type="compositionally biased region" description="Low complexity" evidence="5">
    <location>
        <begin position="1"/>
        <end position="11"/>
    </location>
</feature>
<reference evidence="7 8" key="1">
    <citation type="submission" date="2018-05" db="EMBL/GenBank/DDBJ databases">
        <title>Genome sequencing and assembly of the regulated plant pathogen Lachnellula willkommii and related sister species for the development of diagnostic species identification markers.</title>
        <authorList>
            <person name="Giroux E."/>
            <person name="Bilodeau G."/>
        </authorList>
    </citation>
    <scope>NUCLEOTIDE SEQUENCE [LARGE SCALE GENOMIC DNA]</scope>
    <source>
        <strain evidence="7 8">CBS 268.59</strain>
    </source>
</reference>
<dbReference type="PANTHER" id="PTHR12455:SF0">
    <property type="entry name" value="NUCLEOLAR COMPLEX PROTEIN 4 HOMOLOG"/>
    <property type="match status" value="1"/>
</dbReference>
<feature type="compositionally biased region" description="Basic and acidic residues" evidence="5">
    <location>
        <begin position="17"/>
        <end position="31"/>
    </location>
</feature>
<evidence type="ECO:0000256" key="2">
    <source>
        <dbReference type="ARBA" id="ARBA00007797"/>
    </source>
</evidence>
<sequence>MPGVIARAGGSAKRKRASEEKRPSKRARSESSEEDGQAQILLLETEIFESKKNYNNVAALIKILKTDSEDADDSVIAAISLCRVFTRFIVAGDLANKKDGSDQEAVVVKWLKERYTEYKNSLFDLLGEEGISATALALCMRLLKTEGENTRTQDYQFPSSFLTGIVQALVKPESDANARKEFSEKFVEEYDDIRFYTFEAIKRILEEAQGQTSASQIFDNILEALTTIESVPESEEELEDFYIPAPKKTKHALFSLSKHKKRAQDAWYALVTMDLSEDQRKSILRLMSNSIAPWFIKPELLMDFCTDSYNVGGSTSLLALSGLFYLIQEKNLDYPSFYQKLYLLLDSEVLHSKHRSRFLRLMDTFLSSTHLPAVLVASFVKRLSRLTLNAPPGGVVAVVPWIYNILKHHPTCTFMIHRVTRTAEGKALLESEGLADPFIMEEDDPMKTHAIDSCLWEIVMLQSHYHPNVATLAKIISEQFTKHSYNLEDFLDHSYGSMIEAELSKDVKKVPVVEYEIPKKIFTKHEEGARVEDSLLVKLWDFN</sequence>
<comment type="subcellular location">
    <subcellularLocation>
        <location evidence="1">Nucleus membrane</location>
        <topology evidence="1">Multi-pass membrane protein</topology>
    </subcellularLocation>
</comment>
<dbReference type="PANTHER" id="PTHR12455">
    <property type="entry name" value="NUCLEOLAR COMPLEX PROTEIN 4"/>
    <property type="match status" value="1"/>
</dbReference>
<evidence type="ECO:0000256" key="3">
    <source>
        <dbReference type="ARBA" id="ARBA00022692"/>
    </source>
</evidence>
<dbReference type="OrthoDB" id="10263185at2759"/>
<dbReference type="AlphaFoldDB" id="A0A8T9CS79"/>
<keyword evidence="3" id="KW-0812">Transmembrane</keyword>
<evidence type="ECO:0000256" key="5">
    <source>
        <dbReference type="SAM" id="MobiDB-lite"/>
    </source>
</evidence>
<feature type="region of interest" description="Disordered" evidence="5">
    <location>
        <begin position="1"/>
        <end position="35"/>
    </location>
</feature>
<dbReference type="EMBL" id="QGMK01000007">
    <property type="protein sequence ID" value="TVY85443.1"/>
    <property type="molecule type" value="Genomic_DNA"/>
</dbReference>
<keyword evidence="8" id="KW-1185">Reference proteome</keyword>
<evidence type="ECO:0000313" key="8">
    <source>
        <dbReference type="Proteomes" id="UP000469558"/>
    </source>
</evidence>
<proteinExistence type="inferred from homology"/>
<evidence type="ECO:0000256" key="1">
    <source>
        <dbReference type="ARBA" id="ARBA00004232"/>
    </source>
</evidence>
<evidence type="ECO:0000256" key="4">
    <source>
        <dbReference type="ARBA" id="ARBA00022989"/>
    </source>
</evidence>
<name>A0A8T9CS79_9HELO</name>
<evidence type="ECO:0000313" key="7">
    <source>
        <dbReference type="EMBL" id="TVY85443.1"/>
    </source>
</evidence>